<accession>A0A699RGY8</accession>
<gene>
    <name evidence="2" type="ORF">Tci_856996</name>
</gene>
<evidence type="ECO:0000256" key="1">
    <source>
        <dbReference type="SAM" id="MobiDB-lite"/>
    </source>
</evidence>
<dbReference type="EMBL" id="BKCJ011097735">
    <property type="protein sequence ID" value="GFC85026.1"/>
    <property type="molecule type" value="Genomic_DNA"/>
</dbReference>
<evidence type="ECO:0000313" key="2">
    <source>
        <dbReference type="EMBL" id="GFC85026.1"/>
    </source>
</evidence>
<sequence>GIDETDCDPEEETHFIKRLLYDKSPRSPEEFVSKNSNSAIESFSPSPIPEKSPDLLPHQGLEAFQPSAECPMTIH</sequence>
<protein>
    <submittedName>
        <fullName evidence="2">Uncharacterized protein</fullName>
    </submittedName>
</protein>
<organism evidence="2">
    <name type="scientific">Tanacetum cinerariifolium</name>
    <name type="common">Dalmatian daisy</name>
    <name type="synonym">Chrysanthemum cinerariifolium</name>
    <dbReference type="NCBI Taxonomy" id="118510"/>
    <lineage>
        <taxon>Eukaryota</taxon>
        <taxon>Viridiplantae</taxon>
        <taxon>Streptophyta</taxon>
        <taxon>Embryophyta</taxon>
        <taxon>Tracheophyta</taxon>
        <taxon>Spermatophyta</taxon>
        <taxon>Magnoliopsida</taxon>
        <taxon>eudicotyledons</taxon>
        <taxon>Gunneridae</taxon>
        <taxon>Pentapetalae</taxon>
        <taxon>asterids</taxon>
        <taxon>campanulids</taxon>
        <taxon>Asterales</taxon>
        <taxon>Asteraceae</taxon>
        <taxon>Asteroideae</taxon>
        <taxon>Anthemideae</taxon>
        <taxon>Anthemidinae</taxon>
        <taxon>Tanacetum</taxon>
    </lineage>
</organism>
<name>A0A699RGY8_TANCI</name>
<feature type="non-terminal residue" evidence="2">
    <location>
        <position position="1"/>
    </location>
</feature>
<feature type="compositionally biased region" description="Polar residues" evidence="1">
    <location>
        <begin position="33"/>
        <end position="45"/>
    </location>
</feature>
<reference evidence="2" key="1">
    <citation type="journal article" date="2019" name="Sci. Rep.">
        <title>Draft genome of Tanacetum cinerariifolium, the natural source of mosquito coil.</title>
        <authorList>
            <person name="Yamashiro T."/>
            <person name="Shiraishi A."/>
            <person name="Satake H."/>
            <person name="Nakayama K."/>
        </authorList>
    </citation>
    <scope>NUCLEOTIDE SEQUENCE</scope>
</reference>
<proteinExistence type="predicted"/>
<dbReference type="AlphaFoldDB" id="A0A699RGY8"/>
<feature type="region of interest" description="Disordered" evidence="1">
    <location>
        <begin position="26"/>
        <end position="58"/>
    </location>
</feature>
<comment type="caution">
    <text evidence="2">The sequence shown here is derived from an EMBL/GenBank/DDBJ whole genome shotgun (WGS) entry which is preliminary data.</text>
</comment>